<dbReference type="EMBL" id="JAOPKB010000008">
    <property type="protein sequence ID" value="MCU4973857.1"/>
    <property type="molecule type" value="Genomic_DNA"/>
</dbReference>
<dbReference type="CDD" id="cd00090">
    <property type="entry name" value="HTH_ARSR"/>
    <property type="match status" value="1"/>
</dbReference>
<dbReference type="Gene3D" id="1.10.10.10">
    <property type="entry name" value="Winged helix-like DNA-binding domain superfamily/Winged helix DNA-binding domain"/>
    <property type="match status" value="1"/>
</dbReference>
<keyword evidence="4" id="KW-1185">Reference proteome</keyword>
<dbReference type="InterPro" id="IPR036388">
    <property type="entry name" value="WH-like_DNA-bd_sf"/>
</dbReference>
<evidence type="ECO:0000313" key="3">
    <source>
        <dbReference type="EMBL" id="MCU4973857.1"/>
    </source>
</evidence>
<protein>
    <submittedName>
        <fullName evidence="3">Winged helix-turn-helix domain-containing protein</fullName>
    </submittedName>
</protein>
<evidence type="ECO:0000259" key="1">
    <source>
        <dbReference type="Pfam" id="PF24038"/>
    </source>
</evidence>
<feature type="domain" description="DUF7351" evidence="2">
    <location>
        <begin position="122"/>
        <end position="301"/>
    </location>
</feature>
<dbReference type="InterPro" id="IPR055775">
    <property type="entry name" value="DUF7351"/>
</dbReference>
<proteinExistence type="predicted"/>
<dbReference type="InterPro" id="IPR011991">
    <property type="entry name" value="ArsR-like_HTH"/>
</dbReference>
<organism evidence="3 4">
    <name type="scientific">Natronoglomus mannanivorans</name>
    <dbReference type="NCBI Taxonomy" id="2979990"/>
    <lineage>
        <taxon>Archaea</taxon>
        <taxon>Methanobacteriati</taxon>
        <taxon>Methanobacteriota</taxon>
        <taxon>Stenosarchaea group</taxon>
        <taxon>Halobacteria</taxon>
        <taxon>Halobacteriales</taxon>
        <taxon>Natrialbaceae</taxon>
        <taxon>Natronoglomus</taxon>
    </lineage>
</organism>
<accession>A0ABT2QG06</accession>
<gene>
    <name evidence="3" type="ORF">OB955_14050</name>
</gene>
<dbReference type="RefSeq" id="WP_338008167.1">
    <property type="nucleotide sequence ID" value="NZ_JAOPKB010000008.1"/>
</dbReference>
<reference evidence="3 4" key="1">
    <citation type="submission" date="2022-09" db="EMBL/GenBank/DDBJ databases">
        <title>Enrichment on poylsaccharides allowed isolation of novel metabolic and taxonomic groups of Haloarchaea.</title>
        <authorList>
            <person name="Sorokin D.Y."/>
            <person name="Elcheninov A.G."/>
            <person name="Khizhniak T.V."/>
            <person name="Kolganova T.V."/>
            <person name="Kublanov I.V."/>
        </authorList>
    </citation>
    <scope>NUCLEOTIDE SEQUENCE [LARGE SCALE GENOMIC DNA]</scope>
    <source>
        <strain evidence="3 4">AArc-m2/3/4</strain>
    </source>
</reference>
<name>A0ABT2QG06_9EURY</name>
<sequence>MTTEDRGHERDVGRDAEHVEQAVIDSIGALGNRQRLEILLALAEAEWDHRTNGYVLSFTELYDAVEGTSTSQFSYHLEKLVGRFVDETEDGYRLTDTGGRLVRAIFSGVYERPSAFEPIDLEGACLACDSTALVGACRDDGFVVTCADCEATLVTDYLPRSQTRSRTPAEIAESTGCRIWSTVVLVRGGVCPECYSRVDSTVESAELGNRSFYTSASTCRECRFTIHLPVEVPVAFHPAAIGFCWEHDISLFDVPIWELFGSIQSGTLSTTVLSESPFEATVEIRCDGETLALEVDDSLTVRAIERLER</sequence>
<evidence type="ECO:0000259" key="2">
    <source>
        <dbReference type="Pfam" id="PF24042"/>
    </source>
</evidence>
<feature type="domain" description="DUF7347" evidence="1">
    <location>
        <begin position="27"/>
        <end position="105"/>
    </location>
</feature>
<comment type="caution">
    <text evidence="3">The sequence shown here is derived from an EMBL/GenBank/DDBJ whole genome shotgun (WGS) entry which is preliminary data.</text>
</comment>
<dbReference type="Pfam" id="PF24038">
    <property type="entry name" value="DUF7347"/>
    <property type="match status" value="1"/>
</dbReference>
<dbReference type="Pfam" id="PF24042">
    <property type="entry name" value="DUF7351"/>
    <property type="match status" value="1"/>
</dbReference>
<evidence type="ECO:0000313" key="4">
    <source>
        <dbReference type="Proteomes" id="UP001320972"/>
    </source>
</evidence>
<dbReference type="Proteomes" id="UP001320972">
    <property type="component" value="Unassembled WGS sequence"/>
</dbReference>
<dbReference type="InterPro" id="IPR055771">
    <property type="entry name" value="DUF7347"/>
</dbReference>